<comment type="caution">
    <text evidence="7">The sequence shown here is derived from an EMBL/GenBank/DDBJ whole genome shotgun (WGS) entry which is preliminary data.</text>
</comment>
<dbReference type="GO" id="GO:0005524">
    <property type="term" value="F:ATP binding"/>
    <property type="evidence" value="ECO:0007669"/>
    <property type="project" value="UniProtKB-KW"/>
</dbReference>
<dbReference type="InterPro" id="IPR006555">
    <property type="entry name" value="ATP-dep_Helicase_C"/>
</dbReference>
<dbReference type="RefSeq" id="WP_169159162.1">
    <property type="nucleotide sequence ID" value="NZ_JABBFW010000002.1"/>
</dbReference>
<sequence length="698" mass="74447">MANTPSQDSAPLAGPDHDTGGGALAQAVEKAFGAHGALAQADPGYVQRPAQQQLALAVAQAIENREALVAEAGTGIGKTFAYLVPLLLSGARALVSTATKSLQDQLFLRDLPRLRAALGQPVSLALLKGRASYLCRHRLQLAREAEHEARTQRALARIELWAQASVSGDLAELDLLDERSPLLPLVSSTRDNCLGGECPQFTRCHVMKARREAVSADVVVVNHHLFFADLALRDSGVAELLPTVDVAVFDEAHQLVEAGVQFLGTTLGSAQLLDFSRDLRMETTQPARGLAPWDELASRCESAARELRLRAAGAQAQARLSLRLAWTDRAEDGAFKAALDGVEAACKAAAAALEPLAGNGPDLMRLSQRAQLLAERAARFAAPNAPDQVRWIDVGPTQVRLVESPLDIRSALMQQREAGRKAWIFTSATLGADAKLSWFTGSTALEDARVLRLDSPFDYAAHARLWIPERFPAAGSEPHAPAVGRVAARLASALGGRTFVLTTTLRALQAVAGALREALAEGGVALDVLVQGEAPKRQLVKRFLERPASVLVGSASFWEGIDVPGDALQCVLIDKLPFPPPNDPLVEARVAQLEAQGRKPFNEYFLAEAAVSLKQGAGRLIRSERDRGLLVVCDPRLALKSYGGRLRKALPPMARLKEEGEALAWLRQLAAERETVDARGGDDAVGEAGETPAAAAGG</sequence>
<feature type="region of interest" description="Disordered" evidence="5">
    <location>
        <begin position="1"/>
        <end position="20"/>
    </location>
</feature>
<evidence type="ECO:0000259" key="6">
    <source>
        <dbReference type="PROSITE" id="PS51193"/>
    </source>
</evidence>
<dbReference type="InterPro" id="IPR027417">
    <property type="entry name" value="P-loop_NTPase"/>
</dbReference>
<evidence type="ECO:0000256" key="3">
    <source>
        <dbReference type="ARBA" id="ARBA00022840"/>
    </source>
</evidence>
<dbReference type="GO" id="GO:0016818">
    <property type="term" value="F:hydrolase activity, acting on acid anhydrides, in phosphorus-containing anhydrides"/>
    <property type="evidence" value="ECO:0007669"/>
    <property type="project" value="InterPro"/>
</dbReference>
<evidence type="ECO:0000313" key="8">
    <source>
        <dbReference type="Proteomes" id="UP000574067"/>
    </source>
</evidence>
<evidence type="ECO:0000256" key="4">
    <source>
        <dbReference type="ARBA" id="ARBA00038058"/>
    </source>
</evidence>
<feature type="compositionally biased region" description="Low complexity" evidence="5">
    <location>
        <begin position="686"/>
        <end position="698"/>
    </location>
</feature>
<dbReference type="InterPro" id="IPR011545">
    <property type="entry name" value="DEAD/DEAH_box_helicase_dom"/>
</dbReference>
<dbReference type="Proteomes" id="UP000574067">
    <property type="component" value="Unassembled WGS sequence"/>
</dbReference>
<dbReference type="AlphaFoldDB" id="A0A848F578"/>
<evidence type="ECO:0000313" key="7">
    <source>
        <dbReference type="EMBL" id="NML14268.1"/>
    </source>
</evidence>
<keyword evidence="8" id="KW-1185">Reference proteome</keyword>
<proteinExistence type="inferred from homology"/>
<organism evidence="7 8">
    <name type="scientific">Azohydromonas caseinilytica</name>
    <dbReference type="NCBI Taxonomy" id="2728836"/>
    <lineage>
        <taxon>Bacteria</taxon>
        <taxon>Pseudomonadati</taxon>
        <taxon>Pseudomonadota</taxon>
        <taxon>Betaproteobacteria</taxon>
        <taxon>Burkholderiales</taxon>
        <taxon>Sphaerotilaceae</taxon>
        <taxon>Azohydromonas</taxon>
    </lineage>
</organism>
<dbReference type="EMBL" id="JABBFW010000002">
    <property type="protein sequence ID" value="NML14268.1"/>
    <property type="molecule type" value="Genomic_DNA"/>
</dbReference>
<dbReference type="PANTHER" id="PTHR11472:SF34">
    <property type="entry name" value="REGULATOR OF TELOMERE ELONGATION HELICASE 1"/>
    <property type="match status" value="1"/>
</dbReference>
<dbReference type="Gene3D" id="3.40.50.300">
    <property type="entry name" value="P-loop containing nucleotide triphosphate hydrolases"/>
    <property type="match status" value="2"/>
</dbReference>
<dbReference type="GO" id="GO:0006139">
    <property type="term" value="P:nucleobase-containing compound metabolic process"/>
    <property type="evidence" value="ECO:0007669"/>
    <property type="project" value="InterPro"/>
</dbReference>
<dbReference type="GO" id="GO:0003676">
    <property type="term" value="F:nucleic acid binding"/>
    <property type="evidence" value="ECO:0007669"/>
    <property type="project" value="InterPro"/>
</dbReference>
<evidence type="ECO:0000256" key="2">
    <source>
        <dbReference type="ARBA" id="ARBA00022801"/>
    </source>
</evidence>
<dbReference type="InterPro" id="IPR014013">
    <property type="entry name" value="Helic_SF1/SF2_ATP-bd_DinG/Rad3"/>
</dbReference>
<keyword evidence="7" id="KW-0347">Helicase</keyword>
<name>A0A848F578_9BURK</name>
<dbReference type="SMART" id="SM00491">
    <property type="entry name" value="HELICc2"/>
    <property type="match status" value="1"/>
</dbReference>
<dbReference type="Pfam" id="PF00270">
    <property type="entry name" value="DEAD"/>
    <property type="match status" value="1"/>
</dbReference>
<keyword evidence="2" id="KW-0378">Hydrolase</keyword>
<evidence type="ECO:0000256" key="5">
    <source>
        <dbReference type="SAM" id="MobiDB-lite"/>
    </source>
</evidence>
<gene>
    <name evidence="7" type="ORF">HHL10_04655</name>
</gene>
<dbReference type="SUPFAM" id="SSF52540">
    <property type="entry name" value="P-loop containing nucleoside triphosphate hydrolases"/>
    <property type="match status" value="2"/>
</dbReference>
<comment type="similarity">
    <text evidence="4">Belongs to the helicase family. DinG subfamily.</text>
</comment>
<reference evidence="7 8" key="1">
    <citation type="submission" date="2020-04" db="EMBL/GenBank/DDBJ databases">
        <title>Azohydromonas sp. isolated from soil.</title>
        <authorList>
            <person name="Dahal R.H."/>
        </authorList>
    </citation>
    <scope>NUCLEOTIDE SEQUENCE [LARGE SCALE GENOMIC DNA]</scope>
    <source>
        <strain evidence="7 8">G-1-1-14</strain>
    </source>
</reference>
<accession>A0A848F578</accession>
<evidence type="ECO:0000256" key="1">
    <source>
        <dbReference type="ARBA" id="ARBA00022741"/>
    </source>
</evidence>
<feature type="domain" description="Helicase ATP-binding" evidence="6">
    <location>
        <begin position="37"/>
        <end position="311"/>
    </location>
</feature>
<keyword evidence="3" id="KW-0067">ATP-binding</keyword>
<dbReference type="Pfam" id="PF13307">
    <property type="entry name" value="Helicase_C_2"/>
    <property type="match status" value="1"/>
</dbReference>
<dbReference type="PROSITE" id="PS51193">
    <property type="entry name" value="HELICASE_ATP_BIND_2"/>
    <property type="match status" value="1"/>
</dbReference>
<feature type="region of interest" description="Disordered" evidence="5">
    <location>
        <begin position="677"/>
        <end position="698"/>
    </location>
</feature>
<dbReference type="InterPro" id="IPR045028">
    <property type="entry name" value="DinG/Rad3-like"/>
</dbReference>
<dbReference type="PANTHER" id="PTHR11472">
    <property type="entry name" value="DNA REPAIR DEAD HELICASE RAD3/XP-D SUBFAMILY MEMBER"/>
    <property type="match status" value="1"/>
</dbReference>
<dbReference type="GO" id="GO:0003678">
    <property type="term" value="F:DNA helicase activity"/>
    <property type="evidence" value="ECO:0007669"/>
    <property type="project" value="TreeGrafter"/>
</dbReference>
<keyword evidence="1" id="KW-0547">Nucleotide-binding</keyword>
<protein>
    <submittedName>
        <fullName evidence="7">ATP-dependent DNA helicase</fullName>
    </submittedName>
</protein>